<dbReference type="SUPFAM" id="SSF54001">
    <property type="entry name" value="Cysteine proteinases"/>
    <property type="match status" value="1"/>
</dbReference>
<feature type="domain" description="Transglutaminase-like" evidence="1">
    <location>
        <begin position="406"/>
        <end position="476"/>
    </location>
</feature>
<accession>A0ABV4X7M9</accession>
<dbReference type="SUPFAM" id="SSF63825">
    <property type="entry name" value="YWTD domain"/>
    <property type="match status" value="1"/>
</dbReference>
<name>A0ABV4X7M9_9CYAN</name>
<sequence length="542" mass="62515">MFRTIRPFAAYAIQDISCLGDRLIALDHTTGYLLQVNLKNDDTTILNPDRVGEFLDVTGFAVWEDKLWFTRDEDVYFCNLTDFTPQHFVSLPYTANGITVWESTVYVSCQKTGYIYIYDANKGNLITRFYTPGIGREHLTIKGEEIWVADDEEQTVFCLERATGEIKFSLLTPFENPTGLAFYHAPETDKEVLYVAYAYKECYVRDDPNSDPPQELDYRDRTFIHPLYFQYYPEGNYALSNGYLMEVSYVEELSQLEDVHLENLEWRIALPSETLRQKIREIYPIGRPFTEEIINGQRVAVFKFDKLTSKERHIFGWKALLEVYSIKYRLTPRDVEKLPELAPELQEKYLVDNDDLAMDTQIIRNAAKEAIGTETNLMRKIYKIRNFVYDKLSYGIKPHIDPPDVALQRGVGSCGEYLGILLALSRLNGIACRTVGRYKCPKNPEYQNVPLSPDFNHVWMEFYVPGFGWLPMESNPDDVVEGGPYPTRFFMGLSWYHVEIGKGISFENISSNSVLLNKEVVSIGDLALNHIRFTILSELPPS</sequence>
<proteinExistence type="predicted"/>
<dbReference type="RefSeq" id="WP_413271845.1">
    <property type="nucleotide sequence ID" value="NZ_JBHFNQ010000137.1"/>
</dbReference>
<dbReference type="InterPro" id="IPR002931">
    <property type="entry name" value="Transglutaminase-like"/>
</dbReference>
<reference evidence="2 3" key="1">
    <citation type="submission" date="2024-09" db="EMBL/GenBank/DDBJ databases">
        <title>Floridaenema gen nov. (Aerosakkonemataceae, Aerosakkonematales ord. nov., Cyanobacteria) from benthic tropical and subtropical fresh waters, with the description of four new species.</title>
        <authorList>
            <person name="Moretto J.A."/>
            <person name="Berthold D.E."/>
            <person name="Lefler F.W."/>
            <person name="Huang I.-S."/>
            <person name="Laughinghouse H. IV."/>
        </authorList>
    </citation>
    <scope>NUCLEOTIDE SEQUENCE [LARGE SCALE GENOMIC DNA]</scope>
    <source>
        <strain evidence="2 3">BLCC-F46</strain>
    </source>
</reference>
<dbReference type="Gene3D" id="2.130.10.10">
    <property type="entry name" value="YVTN repeat-like/Quinoprotein amine dehydrogenase"/>
    <property type="match status" value="1"/>
</dbReference>
<dbReference type="SMART" id="SM00460">
    <property type="entry name" value="TGc"/>
    <property type="match status" value="1"/>
</dbReference>
<dbReference type="Proteomes" id="UP001576774">
    <property type="component" value="Unassembled WGS sequence"/>
</dbReference>
<protein>
    <submittedName>
        <fullName evidence="2">Transglutaminase domain-containing protein</fullName>
    </submittedName>
</protein>
<dbReference type="InterPro" id="IPR015943">
    <property type="entry name" value="WD40/YVTN_repeat-like_dom_sf"/>
</dbReference>
<evidence type="ECO:0000313" key="3">
    <source>
        <dbReference type="Proteomes" id="UP001576774"/>
    </source>
</evidence>
<dbReference type="Gene3D" id="3.10.620.30">
    <property type="match status" value="1"/>
</dbReference>
<dbReference type="InterPro" id="IPR038765">
    <property type="entry name" value="Papain-like_cys_pep_sf"/>
</dbReference>
<dbReference type="PANTHER" id="PTHR33490:SF6">
    <property type="entry name" value="SLL1049 PROTEIN"/>
    <property type="match status" value="1"/>
</dbReference>
<keyword evidence="3" id="KW-1185">Reference proteome</keyword>
<evidence type="ECO:0000313" key="2">
    <source>
        <dbReference type="EMBL" id="MFB2878784.1"/>
    </source>
</evidence>
<gene>
    <name evidence="2" type="ORF">ACE1CC_18185</name>
</gene>
<dbReference type="Pfam" id="PF01841">
    <property type="entry name" value="Transglut_core"/>
    <property type="match status" value="1"/>
</dbReference>
<dbReference type="EMBL" id="JBHFNQ010000137">
    <property type="protein sequence ID" value="MFB2878784.1"/>
    <property type="molecule type" value="Genomic_DNA"/>
</dbReference>
<comment type="caution">
    <text evidence="2">The sequence shown here is derived from an EMBL/GenBank/DDBJ whole genome shotgun (WGS) entry which is preliminary data.</text>
</comment>
<dbReference type="PANTHER" id="PTHR33490">
    <property type="entry name" value="BLR5614 PROTEIN-RELATED"/>
    <property type="match status" value="1"/>
</dbReference>
<organism evidence="2 3">
    <name type="scientific">Floridaenema aerugineum BLCC-F46</name>
    <dbReference type="NCBI Taxonomy" id="3153654"/>
    <lineage>
        <taxon>Bacteria</taxon>
        <taxon>Bacillati</taxon>
        <taxon>Cyanobacteriota</taxon>
        <taxon>Cyanophyceae</taxon>
        <taxon>Oscillatoriophycideae</taxon>
        <taxon>Aerosakkonematales</taxon>
        <taxon>Aerosakkonemataceae</taxon>
        <taxon>Floridanema</taxon>
        <taxon>Floridanema aerugineum</taxon>
    </lineage>
</organism>
<evidence type="ECO:0000259" key="1">
    <source>
        <dbReference type="SMART" id="SM00460"/>
    </source>
</evidence>